<protein>
    <submittedName>
        <fullName evidence="1">Uncharacterized protein</fullName>
    </submittedName>
</protein>
<dbReference type="EMBL" id="JAOYFB010000039">
    <property type="protein sequence ID" value="KAK4028771.1"/>
    <property type="molecule type" value="Genomic_DNA"/>
</dbReference>
<organism evidence="1 2">
    <name type="scientific">Daphnia magna</name>
    <dbReference type="NCBI Taxonomy" id="35525"/>
    <lineage>
        <taxon>Eukaryota</taxon>
        <taxon>Metazoa</taxon>
        <taxon>Ecdysozoa</taxon>
        <taxon>Arthropoda</taxon>
        <taxon>Crustacea</taxon>
        <taxon>Branchiopoda</taxon>
        <taxon>Diplostraca</taxon>
        <taxon>Cladocera</taxon>
        <taxon>Anomopoda</taxon>
        <taxon>Daphniidae</taxon>
        <taxon>Daphnia</taxon>
    </lineage>
</organism>
<gene>
    <name evidence="1" type="ORF">OUZ56_021790</name>
</gene>
<reference evidence="1 2" key="1">
    <citation type="journal article" date="2023" name="Nucleic Acids Res.">
        <title>The hologenome of Daphnia magna reveals possible DNA methylation and microbiome-mediated evolution of the host genome.</title>
        <authorList>
            <person name="Chaturvedi A."/>
            <person name="Li X."/>
            <person name="Dhandapani V."/>
            <person name="Marshall H."/>
            <person name="Kissane S."/>
            <person name="Cuenca-Cambronero M."/>
            <person name="Asole G."/>
            <person name="Calvet F."/>
            <person name="Ruiz-Romero M."/>
            <person name="Marangio P."/>
            <person name="Guigo R."/>
            <person name="Rago D."/>
            <person name="Mirbahai L."/>
            <person name="Eastwood N."/>
            <person name="Colbourne J.K."/>
            <person name="Zhou J."/>
            <person name="Mallon E."/>
            <person name="Orsini L."/>
        </authorList>
    </citation>
    <scope>NUCLEOTIDE SEQUENCE [LARGE SCALE GENOMIC DNA]</scope>
    <source>
        <strain evidence="1">LRV0_1</strain>
    </source>
</reference>
<evidence type="ECO:0000313" key="2">
    <source>
        <dbReference type="Proteomes" id="UP001234178"/>
    </source>
</evidence>
<comment type="caution">
    <text evidence="1">The sequence shown here is derived from an EMBL/GenBank/DDBJ whole genome shotgun (WGS) entry which is preliminary data.</text>
</comment>
<dbReference type="Proteomes" id="UP001234178">
    <property type="component" value="Unassembled WGS sequence"/>
</dbReference>
<accession>A0ABR0AUG8</accession>
<sequence length="299" mass="33867">MLISEQRKPFYKNRDKQIREKTDQLDRELTGIPNADIQPIETISVKCLFQFGTNTLQNTAAKREKYVQFYRLNSILSAVPYTITEFLKTATEGNPENYPQNDFIAADAVLDHEDFLLEYGKHTPHIQAAFQMLLDSPQVLVPQACPLNRNEPRLQFFGPDSHMAPQPARRAGHLNPLLQPSAITVNRGRQLGDLRAIRSFRPAVEPLPEPEILAAEMEVENFLNVQQNQEWLAGGGERQQLVQEFRDEQECIENNLAVPNQRLLIEDCTICTNNEAAHLIICPFKMTFSSASPPKSAAS</sequence>
<evidence type="ECO:0000313" key="1">
    <source>
        <dbReference type="EMBL" id="KAK4028771.1"/>
    </source>
</evidence>
<keyword evidence="2" id="KW-1185">Reference proteome</keyword>
<proteinExistence type="predicted"/>
<name>A0ABR0AUG8_9CRUS</name>